<dbReference type="EMBL" id="LAZR01018745">
    <property type="protein sequence ID" value="KKL95165.1"/>
    <property type="molecule type" value="Genomic_DNA"/>
</dbReference>
<gene>
    <name evidence="1" type="ORF">LCGC14_1857380</name>
</gene>
<comment type="caution">
    <text evidence="1">The sequence shown here is derived from an EMBL/GenBank/DDBJ whole genome shotgun (WGS) entry which is preliminary data.</text>
</comment>
<sequence>KKMIVKETTLKNVLLFEHECFEDHRGTYEELYNKIKFDEICRDKIGHIIEFKEGDFIYGALKVLYGL</sequence>
<protein>
    <submittedName>
        <fullName evidence="1">Uncharacterized protein</fullName>
    </submittedName>
</protein>
<accession>A0A0F9IMZ2</accession>
<dbReference type="InterPro" id="IPR014710">
    <property type="entry name" value="RmlC-like_jellyroll"/>
</dbReference>
<evidence type="ECO:0000313" key="1">
    <source>
        <dbReference type="EMBL" id="KKL95165.1"/>
    </source>
</evidence>
<dbReference type="InterPro" id="IPR011051">
    <property type="entry name" value="RmlC_Cupin_sf"/>
</dbReference>
<feature type="non-terminal residue" evidence="1">
    <location>
        <position position="1"/>
    </location>
</feature>
<organism evidence="1">
    <name type="scientific">marine sediment metagenome</name>
    <dbReference type="NCBI Taxonomy" id="412755"/>
    <lineage>
        <taxon>unclassified sequences</taxon>
        <taxon>metagenomes</taxon>
        <taxon>ecological metagenomes</taxon>
    </lineage>
</organism>
<dbReference type="Gene3D" id="2.60.120.10">
    <property type="entry name" value="Jelly Rolls"/>
    <property type="match status" value="1"/>
</dbReference>
<dbReference type="AlphaFoldDB" id="A0A0F9IMZ2"/>
<reference evidence="1" key="1">
    <citation type="journal article" date="2015" name="Nature">
        <title>Complex archaea that bridge the gap between prokaryotes and eukaryotes.</title>
        <authorList>
            <person name="Spang A."/>
            <person name="Saw J.H."/>
            <person name="Jorgensen S.L."/>
            <person name="Zaremba-Niedzwiedzka K."/>
            <person name="Martijn J."/>
            <person name="Lind A.E."/>
            <person name="van Eijk R."/>
            <person name="Schleper C."/>
            <person name="Guy L."/>
            <person name="Ettema T.J."/>
        </authorList>
    </citation>
    <scope>NUCLEOTIDE SEQUENCE</scope>
</reference>
<dbReference type="SUPFAM" id="SSF51182">
    <property type="entry name" value="RmlC-like cupins"/>
    <property type="match status" value="1"/>
</dbReference>
<proteinExistence type="predicted"/>
<name>A0A0F9IMZ2_9ZZZZ</name>